<keyword evidence="3" id="KW-1185">Reference proteome</keyword>
<reference evidence="2 3" key="1">
    <citation type="journal article" date="2014" name="Nat. Commun.">
        <title>Molecular traces of alternative social organization in a termite genome.</title>
        <authorList>
            <person name="Terrapon N."/>
            <person name="Li C."/>
            <person name="Robertson H.M."/>
            <person name="Ji L."/>
            <person name="Meng X."/>
            <person name="Booth W."/>
            <person name="Chen Z."/>
            <person name="Childers C.P."/>
            <person name="Glastad K.M."/>
            <person name="Gokhale K."/>
            <person name="Gowin J."/>
            <person name="Gronenberg W."/>
            <person name="Hermansen R.A."/>
            <person name="Hu H."/>
            <person name="Hunt B.G."/>
            <person name="Huylmans A.K."/>
            <person name="Khalil S.M."/>
            <person name="Mitchell R.D."/>
            <person name="Munoz-Torres M.C."/>
            <person name="Mustard J.A."/>
            <person name="Pan H."/>
            <person name="Reese J.T."/>
            <person name="Scharf M.E."/>
            <person name="Sun F."/>
            <person name="Vogel H."/>
            <person name="Xiao J."/>
            <person name="Yang W."/>
            <person name="Yang Z."/>
            <person name="Yang Z."/>
            <person name="Zhou J."/>
            <person name="Zhu J."/>
            <person name="Brent C.S."/>
            <person name="Elsik C.G."/>
            <person name="Goodisman M.A."/>
            <person name="Liberles D.A."/>
            <person name="Roe R.M."/>
            <person name="Vargo E.L."/>
            <person name="Vilcinskas A."/>
            <person name="Wang J."/>
            <person name="Bornberg-Bauer E."/>
            <person name="Korb J."/>
            <person name="Zhang G."/>
            <person name="Liebig J."/>
        </authorList>
    </citation>
    <scope>NUCLEOTIDE SEQUENCE [LARGE SCALE GENOMIC DNA]</scope>
    <source>
        <tissue evidence="2">Whole organism</tissue>
    </source>
</reference>
<gene>
    <name evidence="2" type="ORF">L798_14811</name>
</gene>
<evidence type="ECO:0000256" key="1">
    <source>
        <dbReference type="SAM" id="MobiDB-lite"/>
    </source>
</evidence>
<evidence type="ECO:0000313" key="2">
    <source>
        <dbReference type="EMBL" id="KDR10829.1"/>
    </source>
</evidence>
<dbReference type="EMBL" id="KK853134">
    <property type="protein sequence ID" value="KDR10829.1"/>
    <property type="molecule type" value="Genomic_DNA"/>
</dbReference>
<sequence length="115" mass="13470">MGEKKCFQHMLRQNPCRPLYLDLTVLKPATRPRSLQFNDQQNSREEANRGQQSIPEATAFLVPSTSLNKRPHMLRTWRNNTRFSSVLTNYRLSQTQILEARVSNYTRTQSLSLNF</sequence>
<proteinExistence type="predicted"/>
<dbReference type="Proteomes" id="UP000027135">
    <property type="component" value="Unassembled WGS sequence"/>
</dbReference>
<protein>
    <submittedName>
        <fullName evidence="2">Uncharacterized protein</fullName>
    </submittedName>
</protein>
<accession>A0A067QNB9</accession>
<dbReference type="AlphaFoldDB" id="A0A067QNB9"/>
<evidence type="ECO:0000313" key="3">
    <source>
        <dbReference type="Proteomes" id="UP000027135"/>
    </source>
</evidence>
<organism evidence="2 3">
    <name type="scientific">Zootermopsis nevadensis</name>
    <name type="common">Dampwood termite</name>
    <dbReference type="NCBI Taxonomy" id="136037"/>
    <lineage>
        <taxon>Eukaryota</taxon>
        <taxon>Metazoa</taxon>
        <taxon>Ecdysozoa</taxon>
        <taxon>Arthropoda</taxon>
        <taxon>Hexapoda</taxon>
        <taxon>Insecta</taxon>
        <taxon>Pterygota</taxon>
        <taxon>Neoptera</taxon>
        <taxon>Polyneoptera</taxon>
        <taxon>Dictyoptera</taxon>
        <taxon>Blattodea</taxon>
        <taxon>Blattoidea</taxon>
        <taxon>Termitoidae</taxon>
        <taxon>Termopsidae</taxon>
        <taxon>Zootermopsis</taxon>
    </lineage>
</organism>
<feature type="region of interest" description="Disordered" evidence="1">
    <location>
        <begin position="32"/>
        <end position="55"/>
    </location>
</feature>
<dbReference type="InParanoid" id="A0A067QNB9"/>
<name>A0A067QNB9_ZOONE</name>